<evidence type="ECO:0000256" key="2">
    <source>
        <dbReference type="ARBA" id="ARBA00012637"/>
    </source>
</evidence>
<evidence type="ECO:0000256" key="6">
    <source>
        <dbReference type="ARBA" id="ARBA00023002"/>
    </source>
</evidence>
<keyword evidence="9" id="KW-1133">Transmembrane helix</keyword>
<dbReference type="InterPro" id="IPR023753">
    <property type="entry name" value="FAD/NAD-binding_dom"/>
</dbReference>
<dbReference type="EMBL" id="FNEE01000012">
    <property type="protein sequence ID" value="SDK15434.1"/>
    <property type="molecule type" value="Genomic_DNA"/>
</dbReference>
<dbReference type="GO" id="GO:0050136">
    <property type="term" value="F:NADH dehydrogenase (quinone) (non-electrogenic) activity"/>
    <property type="evidence" value="ECO:0007669"/>
    <property type="project" value="UniProtKB-EC"/>
</dbReference>
<keyword evidence="3" id="KW-0285">Flavoprotein</keyword>
<keyword evidence="7" id="KW-0520">NAD</keyword>
<dbReference type="Gene3D" id="3.50.50.100">
    <property type="match status" value="1"/>
</dbReference>
<keyword evidence="4" id="KW-0274">FAD</keyword>
<evidence type="ECO:0000259" key="10">
    <source>
        <dbReference type="Pfam" id="PF07992"/>
    </source>
</evidence>
<dbReference type="AlphaFoldDB" id="A0A1G8ZLE6"/>
<comment type="similarity">
    <text evidence="1">Belongs to the NADH dehydrogenase family.</text>
</comment>
<gene>
    <name evidence="12" type="ORF">SAMN05428953_11264</name>
</gene>
<sequence>MLRQSSEEVMILAELEATPAKTDALPPRRPRVVILGAGFGGLNAALGLRNAPVDITVVDRRNYHLFQPLLYQVATAGLSPAQIAMPIRRVLASQKNATVLMEKVEGVDTAARTVLTGSRRIPYDYLIIATGARHAYFGHDAWEANAPGLKTIGDATEIRARILTAFEKAEVTDDPALREKLLTFVVVGGGPTGVELAGAIIELARKAIVRDFRNIDSSTARVVLVEADERLLTAFPEKLLQSAKSQLEKLGVEVKLGAAVTECDDNGVALADGQRVASACVLWAAGVMASRAAKWLDVAADRAGRVVVDEHLHVPGREGLYVIGDTASVKGKDDSPVPGVALAAKQMGRYVADLIKARLAGRTAEPFRYADYGNLATIGRKAAVADLGPIQLRGFLAWLLWSFAHLWFLVGFRNRTGVFLDWAWAYATFDRSARLITERRDR</sequence>
<dbReference type="InterPro" id="IPR054585">
    <property type="entry name" value="NDH2-like_C"/>
</dbReference>
<keyword evidence="9" id="KW-0472">Membrane</keyword>
<dbReference type="InterPro" id="IPR045024">
    <property type="entry name" value="NDH-2"/>
</dbReference>
<protein>
    <recommendedName>
        <fullName evidence="2">NADH:ubiquinone reductase (non-electrogenic)</fullName>
        <ecNumber evidence="2">1.6.5.9</ecNumber>
    </recommendedName>
</protein>
<evidence type="ECO:0000256" key="4">
    <source>
        <dbReference type="ARBA" id="ARBA00022827"/>
    </source>
</evidence>
<dbReference type="Pfam" id="PF22366">
    <property type="entry name" value="NDH2_C"/>
    <property type="match status" value="1"/>
</dbReference>
<evidence type="ECO:0000313" key="13">
    <source>
        <dbReference type="Proteomes" id="UP000198894"/>
    </source>
</evidence>
<evidence type="ECO:0000256" key="5">
    <source>
        <dbReference type="ARBA" id="ARBA00022946"/>
    </source>
</evidence>
<dbReference type="Pfam" id="PF07992">
    <property type="entry name" value="Pyr_redox_2"/>
    <property type="match status" value="1"/>
</dbReference>
<keyword evidence="9" id="KW-0812">Transmembrane</keyword>
<reference evidence="13" key="1">
    <citation type="submission" date="2016-10" db="EMBL/GenBank/DDBJ databases">
        <authorList>
            <person name="Varghese N."/>
            <person name="Submissions S."/>
        </authorList>
    </citation>
    <scope>NUCLEOTIDE SEQUENCE [LARGE SCALE GENOMIC DNA]</scope>
    <source>
        <strain evidence="13">CGMCC 1.11022</strain>
    </source>
</reference>
<keyword evidence="5" id="KW-0809">Transit peptide</keyword>
<comment type="catalytic activity">
    <reaction evidence="8">
        <text>a quinone + NADH + H(+) = a quinol + NAD(+)</text>
        <dbReference type="Rhea" id="RHEA:46160"/>
        <dbReference type="ChEBI" id="CHEBI:15378"/>
        <dbReference type="ChEBI" id="CHEBI:24646"/>
        <dbReference type="ChEBI" id="CHEBI:57540"/>
        <dbReference type="ChEBI" id="CHEBI:57945"/>
        <dbReference type="ChEBI" id="CHEBI:132124"/>
        <dbReference type="EC" id="1.6.5.9"/>
    </reaction>
</comment>
<evidence type="ECO:0000256" key="7">
    <source>
        <dbReference type="ARBA" id="ARBA00023027"/>
    </source>
</evidence>
<feature type="domain" description="FAD/NAD(P)-binding" evidence="10">
    <location>
        <begin position="31"/>
        <end position="348"/>
    </location>
</feature>
<keyword evidence="13" id="KW-1185">Reference proteome</keyword>
<proteinExistence type="inferred from homology"/>
<feature type="domain" description="External alternative NADH-ubiquinone oxidoreductase-like C-terminal" evidence="11">
    <location>
        <begin position="373"/>
        <end position="423"/>
    </location>
</feature>
<organism evidence="12 13">
    <name type="scientific">Mesorhizobium muleiense</name>
    <dbReference type="NCBI Taxonomy" id="1004279"/>
    <lineage>
        <taxon>Bacteria</taxon>
        <taxon>Pseudomonadati</taxon>
        <taxon>Pseudomonadota</taxon>
        <taxon>Alphaproteobacteria</taxon>
        <taxon>Hyphomicrobiales</taxon>
        <taxon>Phyllobacteriaceae</taxon>
        <taxon>Mesorhizobium</taxon>
    </lineage>
</organism>
<dbReference type="InterPro" id="IPR036188">
    <property type="entry name" value="FAD/NAD-bd_sf"/>
</dbReference>
<dbReference type="PRINTS" id="PR00411">
    <property type="entry name" value="PNDRDTASEI"/>
</dbReference>
<evidence type="ECO:0000256" key="1">
    <source>
        <dbReference type="ARBA" id="ARBA00005272"/>
    </source>
</evidence>
<keyword evidence="6" id="KW-0560">Oxidoreductase</keyword>
<name>A0A1G8ZLE6_9HYPH</name>
<evidence type="ECO:0000256" key="9">
    <source>
        <dbReference type="SAM" id="Phobius"/>
    </source>
</evidence>
<dbReference type="SUPFAM" id="SSF51905">
    <property type="entry name" value="FAD/NAD(P)-binding domain"/>
    <property type="match status" value="1"/>
</dbReference>
<dbReference type="PANTHER" id="PTHR43706:SF47">
    <property type="entry name" value="EXTERNAL NADH-UBIQUINONE OXIDOREDUCTASE 1, MITOCHONDRIAL-RELATED"/>
    <property type="match status" value="1"/>
</dbReference>
<evidence type="ECO:0000256" key="8">
    <source>
        <dbReference type="ARBA" id="ARBA00047599"/>
    </source>
</evidence>
<dbReference type="PANTHER" id="PTHR43706">
    <property type="entry name" value="NADH DEHYDROGENASE"/>
    <property type="match status" value="1"/>
</dbReference>
<dbReference type="Proteomes" id="UP000198894">
    <property type="component" value="Unassembled WGS sequence"/>
</dbReference>
<evidence type="ECO:0000313" key="12">
    <source>
        <dbReference type="EMBL" id="SDK15434.1"/>
    </source>
</evidence>
<evidence type="ECO:0000256" key="3">
    <source>
        <dbReference type="ARBA" id="ARBA00022630"/>
    </source>
</evidence>
<accession>A0A1G8ZLE6</accession>
<dbReference type="EC" id="1.6.5.9" evidence="2"/>
<evidence type="ECO:0000259" key="11">
    <source>
        <dbReference type="Pfam" id="PF22366"/>
    </source>
</evidence>
<feature type="transmembrane region" description="Helical" evidence="9">
    <location>
        <begin position="395"/>
        <end position="412"/>
    </location>
</feature>
<dbReference type="PRINTS" id="PR00368">
    <property type="entry name" value="FADPNR"/>
</dbReference>